<dbReference type="PANTHER" id="PTHR45138">
    <property type="entry name" value="REGULATORY COMPONENTS OF SENSORY TRANSDUCTION SYSTEM"/>
    <property type="match status" value="1"/>
</dbReference>
<dbReference type="InterPro" id="IPR043128">
    <property type="entry name" value="Rev_trsase/Diguanyl_cyclase"/>
</dbReference>
<dbReference type="AlphaFoldDB" id="B9M5L0"/>
<evidence type="ECO:0000256" key="2">
    <source>
        <dbReference type="ARBA" id="ARBA00034247"/>
    </source>
</evidence>
<dbReference type="PROSITE" id="PS50887">
    <property type="entry name" value="GGDEF"/>
    <property type="match status" value="1"/>
</dbReference>
<reference evidence="4 5" key="1">
    <citation type="submission" date="2009-01" db="EMBL/GenBank/DDBJ databases">
        <title>Complete sequence of Geobacter sp. FRC-32.</title>
        <authorList>
            <consortium name="US DOE Joint Genome Institute"/>
            <person name="Lucas S."/>
            <person name="Copeland A."/>
            <person name="Lapidus A."/>
            <person name="Glavina del Rio T."/>
            <person name="Dalin E."/>
            <person name="Tice H."/>
            <person name="Bruce D."/>
            <person name="Goodwin L."/>
            <person name="Pitluck S."/>
            <person name="Saunders E."/>
            <person name="Brettin T."/>
            <person name="Detter J.C."/>
            <person name="Han C."/>
            <person name="Larimer F."/>
            <person name="Land M."/>
            <person name="Hauser L."/>
            <person name="Kyrpides N."/>
            <person name="Ovchinnikova G."/>
            <person name="Kostka J."/>
            <person name="Richardson P."/>
        </authorList>
    </citation>
    <scope>NUCLEOTIDE SEQUENCE [LARGE SCALE GENOMIC DNA]</scope>
    <source>
        <strain evidence="5">DSM 22248 / JCM 15807 / FRC-32</strain>
    </source>
</reference>
<organism evidence="4 5">
    <name type="scientific">Geotalea daltonii (strain DSM 22248 / JCM 15807 / FRC-32)</name>
    <name type="common">Geobacter daltonii</name>
    <dbReference type="NCBI Taxonomy" id="316067"/>
    <lineage>
        <taxon>Bacteria</taxon>
        <taxon>Pseudomonadati</taxon>
        <taxon>Thermodesulfobacteriota</taxon>
        <taxon>Desulfuromonadia</taxon>
        <taxon>Geobacterales</taxon>
        <taxon>Geobacteraceae</taxon>
        <taxon>Geotalea</taxon>
    </lineage>
</organism>
<protein>
    <recommendedName>
        <fullName evidence="1">diguanylate cyclase</fullName>
        <ecNumber evidence="1">2.7.7.65</ecNumber>
    </recommendedName>
</protein>
<dbReference type="GO" id="GO:0052621">
    <property type="term" value="F:diguanylate cyclase activity"/>
    <property type="evidence" value="ECO:0007669"/>
    <property type="project" value="UniProtKB-EC"/>
</dbReference>
<dbReference type="Pfam" id="PF00990">
    <property type="entry name" value="GGDEF"/>
    <property type="match status" value="1"/>
</dbReference>
<dbReference type="eggNOG" id="COG3706">
    <property type="taxonomic scope" value="Bacteria"/>
</dbReference>
<dbReference type="EC" id="2.7.7.65" evidence="1"/>
<dbReference type="InterPro" id="IPR050469">
    <property type="entry name" value="Diguanylate_Cyclase"/>
</dbReference>
<dbReference type="Gene3D" id="3.30.70.270">
    <property type="match status" value="1"/>
</dbReference>
<dbReference type="KEGG" id="geo:Geob_3426"/>
<evidence type="ECO:0000259" key="3">
    <source>
        <dbReference type="PROSITE" id="PS50887"/>
    </source>
</evidence>
<dbReference type="Proteomes" id="UP000007721">
    <property type="component" value="Chromosome"/>
</dbReference>
<evidence type="ECO:0000313" key="5">
    <source>
        <dbReference type="Proteomes" id="UP000007721"/>
    </source>
</evidence>
<sequence>MYDAVHNRVFEYLEKRSKISLLFSGYILVAILAYVDYVTGDFSIILFYLIPIFLVGWFVNKRSVFFICLYAALASLCNQFLTHPATTTFHHSWDFIIESSYMILLGLMFSTLREKHDQEKQLARIDPLTRVLNRRYLYEMAEQEINRSRRYDRFFSIAYLDLDNFKAINDTKGHHVGDDLLCVVAGTIVENMRCADMVARIGGDEFVVLMPETGASDARSALVKLQERLMERMGARNWPVSFSVGLVTYYCPPTSVDEMLKKADGLMYEVKSQEKNSFRHEVVETSMLREHPSPPRPVRMHSGKSLLSGGFTITILTDLKNKIDTAKKDRTIQ</sequence>
<dbReference type="SUPFAM" id="SSF55073">
    <property type="entry name" value="Nucleotide cyclase"/>
    <property type="match status" value="1"/>
</dbReference>
<dbReference type="SMART" id="SM00267">
    <property type="entry name" value="GGDEF"/>
    <property type="match status" value="1"/>
</dbReference>
<dbReference type="HOGENOM" id="CLU_000445_11_1_7"/>
<evidence type="ECO:0000256" key="1">
    <source>
        <dbReference type="ARBA" id="ARBA00012528"/>
    </source>
</evidence>
<dbReference type="InterPro" id="IPR000160">
    <property type="entry name" value="GGDEF_dom"/>
</dbReference>
<dbReference type="EMBL" id="CP001390">
    <property type="protein sequence ID" value="ACM21769.1"/>
    <property type="molecule type" value="Genomic_DNA"/>
</dbReference>
<proteinExistence type="predicted"/>
<accession>B9M5L0</accession>
<dbReference type="NCBIfam" id="TIGR00254">
    <property type="entry name" value="GGDEF"/>
    <property type="match status" value="1"/>
</dbReference>
<dbReference type="OrthoDB" id="5512413at2"/>
<dbReference type="RefSeq" id="WP_012648497.1">
    <property type="nucleotide sequence ID" value="NC_011979.1"/>
</dbReference>
<evidence type="ECO:0000313" key="4">
    <source>
        <dbReference type="EMBL" id="ACM21769.1"/>
    </source>
</evidence>
<comment type="catalytic activity">
    <reaction evidence="2">
        <text>2 GTP = 3',3'-c-di-GMP + 2 diphosphate</text>
        <dbReference type="Rhea" id="RHEA:24898"/>
        <dbReference type="ChEBI" id="CHEBI:33019"/>
        <dbReference type="ChEBI" id="CHEBI:37565"/>
        <dbReference type="ChEBI" id="CHEBI:58805"/>
        <dbReference type="EC" id="2.7.7.65"/>
    </reaction>
</comment>
<keyword evidence="5" id="KW-1185">Reference proteome</keyword>
<gene>
    <name evidence="4" type="ordered locus">Geob_3426</name>
</gene>
<dbReference type="STRING" id="316067.Geob_3426"/>
<dbReference type="CDD" id="cd01949">
    <property type="entry name" value="GGDEF"/>
    <property type="match status" value="1"/>
</dbReference>
<dbReference type="PANTHER" id="PTHR45138:SF9">
    <property type="entry name" value="DIGUANYLATE CYCLASE DGCM-RELATED"/>
    <property type="match status" value="1"/>
</dbReference>
<dbReference type="FunFam" id="3.30.70.270:FF:000001">
    <property type="entry name" value="Diguanylate cyclase domain protein"/>
    <property type="match status" value="1"/>
</dbReference>
<feature type="domain" description="GGDEF" evidence="3">
    <location>
        <begin position="153"/>
        <end position="283"/>
    </location>
</feature>
<dbReference type="InterPro" id="IPR029787">
    <property type="entry name" value="Nucleotide_cyclase"/>
</dbReference>
<name>B9M5L0_GEODF</name>